<comment type="caution">
    <text evidence="2">The sequence shown here is derived from an EMBL/GenBank/DDBJ whole genome shotgun (WGS) entry which is preliminary data.</text>
</comment>
<evidence type="ECO:0000313" key="3">
    <source>
        <dbReference type="Proteomes" id="UP001287356"/>
    </source>
</evidence>
<dbReference type="Proteomes" id="UP001287356">
    <property type="component" value="Unassembled WGS sequence"/>
</dbReference>
<feature type="region of interest" description="Disordered" evidence="1">
    <location>
        <begin position="451"/>
        <end position="470"/>
    </location>
</feature>
<protein>
    <submittedName>
        <fullName evidence="2">Uncharacterized protein</fullName>
    </submittedName>
</protein>
<gene>
    <name evidence="2" type="ORF">B0T24DRAFT_587438</name>
</gene>
<name>A0AAE0NJK5_9PEZI</name>
<accession>A0AAE0NJK5</accession>
<reference evidence="2" key="1">
    <citation type="journal article" date="2023" name="Mol. Phylogenet. Evol.">
        <title>Genome-scale phylogeny and comparative genomics of the fungal order Sordariales.</title>
        <authorList>
            <person name="Hensen N."/>
            <person name="Bonometti L."/>
            <person name="Westerberg I."/>
            <person name="Brannstrom I.O."/>
            <person name="Guillou S."/>
            <person name="Cros-Aarteil S."/>
            <person name="Calhoun S."/>
            <person name="Haridas S."/>
            <person name="Kuo A."/>
            <person name="Mondo S."/>
            <person name="Pangilinan J."/>
            <person name="Riley R."/>
            <person name="LaButti K."/>
            <person name="Andreopoulos B."/>
            <person name="Lipzen A."/>
            <person name="Chen C."/>
            <person name="Yan M."/>
            <person name="Daum C."/>
            <person name="Ng V."/>
            <person name="Clum A."/>
            <person name="Steindorff A."/>
            <person name="Ohm R.A."/>
            <person name="Martin F."/>
            <person name="Silar P."/>
            <person name="Natvig D.O."/>
            <person name="Lalanne C."/>
            <person name="Gautier V."/>
            <person name="Ament-Velasquez S.L."/>
            <person name="Kruys A."/>
            <person name="Hutchinson M.I."/>
            <person name="Powell A.J."/>
            <person name="Barry K."/>
            <person name="Miller A.N."/>
            <person name="Grigoriev I.V."/>
            <person name="Debuchy R."/>
            <person name="Gladieux P."/>
            <person name="Hiltunen Thoren M."/>
            <person name="Johannesson H."/>
        </authorList>
    </citation>
    <scope>NUCLEOTIDE SEQUENCE</scope>
    <source>
        <strain evidence="2">CBS 958.72</strain>
    </source>
</reference>
<proteinExistence type="predicted"/>
<dbReference type="EMBL" id="JAULSN010000001">
    <property type="protein sequence ID" value="KAK3382708.1"/>
    <property type="molecule type" value="Genomic_DNA"/>
</dbReference>
<organism evidence="2 3">
    <name type="scientific">Lasiosphaeria ovina</name>
    <dbReference type="NCBI Taxonomy" id="92902"/>
    <lineage>
        <taxon>Eukaryota</taxon>
        <taxon>Fungi</taxon>
        <taxon>Dikarya</taxon>
        <taxon>Ascomycota</taxon>
        <taxon>Pezizomycotina</taxon>
        <taxon>Sordariomycetes</taxon>
        <taxon>Sordariomycetidae</taxon>
        <taxon>Sordariales</taxon>
        <taxon>Lasiosphaeriaceae</taxon>
        <taxon>Lasiosphaeria</taxon>
    </lineage>
</organism>
<sequence>MFHIRSRDWRGQPAQVAREAAAQIFTRGFVQHDTHSDARALLEAYFELVADEHTQRQQPAALFTARLAAPDKKVLELIWALADAARPRNVPWDFEPAPPGEIPPEHDINDPAFYQLDRWTGMKRHGARARGRPRGLHRGRLYTSPTLASLHGLHAHVCFPVKLYILLAVGLGKRAKARAIFATACSPAEWCPWDLLPLPALYRLFLTDGEDENRNDDDTGDQLIAHPGEAAAALATVPAALVARRQHGRQEPLHGVGWAELLRRFSEAAFRARAANRARRDGEAARRGVALPPDLREMALVANGFRGAWGFAGGVFPGVDTLHAYRCDEQELYFGISGEGELQTVTRKWPPGPGGTMRTFTSRVYSVGAVGRLAGDVWVGWGVEANDDYEHVVCPPDKWRKLVDISKDPRRAEDGDYRFGPCHAHWSPHDDSYPSVRHWIAELTVDMETQLEKEDREWESGGDKAGEENE</sequence>
<dbReference type="AlphaFoldDB" id="A0AAE0NJK5"/>
<evidence type="ECO:0000256" key="1">
    <source>
        <dbReference type="SAM" id="MobiDB-lite"/>
    </source>
</evidence>
<evidence type="ECO:0000313" key="2">
    <source>
        <dbReference type="EMBL" id="KAK3382708.1"/>
    </source>
</evidence>
<keyword evidence="3" id="KW-1185">Reference proteome</keyword>
<reference evidence="2" key="2">
    <citation type="submission" date="2023-06" db="EMBL/GenBank/DDBJ databases">
        <authorList>
            <consortium name="Lawrence Berkeley National Laboratory"/>
            <person name="Haridas S."/>
            <person name="Hensen N."/>
            <person name="Bonometti L."/>
            <person name="Westerberg I."/>
            <person name="Brannstrom I.O."/>
            <person name="Guillou S."/>
            <person name="Cros-Aarteil S."/>
            <person name="Calhoun S."/>
            <person name="Kuo A."/>
            <person name="Mondo S."/>
            <person name="Pangilinan J."/>
            <person name="Riley R."/>
            <person name="Labutti K."/>
            <person name="Andreopoulos B."/>
            <person name="Lipzen A."/>
            <person name="Chen C."/>
            <person name="Yanf M."/>
            <person name="Daum C."/>
            <person name="Ng V."/>
            <person name="Clum A."/>
            <person name="Steindorff A."/>
            <person name="Ohm R."/>
            <person name="Martin F."/>
            <person name="Silar P."/>
            <person name="Natvig D."/>
            <person name="Lalanne C."/>
            <person name="Gautier V."/>
            <person name="Ament-Velasquez S.L."/>
            <person name="Kruys A."/>
            <person name="Hutchinson M.I."/>
            <person name="Powell A.J."/>
            <person name="Barry K."/>
            <person name="Miller A.N."/>
            <person name="Grigoriev I.V."/>
            <person name="Debuchy R."/>
            <person name="Gladieux P."/>
            <person name="Thoren M.H."/>
            <person name="Johannesson H."/>
        </authorList>
    </citation>
    <scope>NUCLEOTIDE SEQUENCE</scope>
    <source>
        <strain evidence="2">CBS 958.72</strain>
    </source>
</reference>